<dbReference type="KEGG" id="vg:65129807"/>
<evidence type="ECO:0000313" key="2">
    <source>
        <dbReference type="Proteomes" id="UP000593627"/>
    </source>
</evidence>
<dbReference type="RefSeq" id="YP_010111419.1">
    <property type="nucleotide sequence ID" value="NC_055881.1"/>
</dbReference>
<evidence type="ECO:0000313" key="1">
    <source>
        <dbReference type="EMBL" id="QOR59261.1"/>
    </source>
</evidence>
<dbReference type="EMBL" id="MT774388">
    <property type="protein sequence ID" value="QOR59261.1"/>
    <property type="molecule type" value="Genomic_DNA"/>
</dbReference>
<dbReference type="Proteomes" id="UP000593627">
    <property type="component" value="Segment"/>
</dbReference>
<dbReference type="GeneID" id="65129807"/>
<keyword evidence="2" id="KW-1185">Reference proteome</keyword>
<name>A0A7M1RZC9_9CAUD</name>
<organism evidence="1 2">
    <name type="scientific">uncultured phage cr112_1</name>
    <dbReference type="NCBI Taxonomy" id="2772072"/>
    <lineage>
        <taxon>Viruses</taxon>
        <taxon>Duplodnaviria</taxon>
        <taxon>Heunggongvirae</taxon>
        <taxon>Uroviricota</taxon>
        <taxon>Caudoviricetes</taxon>
        <taxon>Crassvirales</taxon>
        <taxon>Steigviridae</taxon>
        <taxon>Asinivirinae</taxon>
        <taxon>Kehishuvirus</taxon>
        <taxon>Kehishuvirus splanchnicus</taxon>
    </lineage>
</organism>
<proteinExistence type="predicted"/>
<accession>A0A7M1RZC9</accession>
<protein>
    <submittedName>
        <fullName evidence="1">Uncharacterized protein</fullName>
    </submittedName>
</protein>
<sequence length="149" mass="16099">MKNLNGIAISPNPVPTNMLWLYKGTARYFNNGEWTVLGKDSSISFDNVTNKPTTLEGYGITDAVKAVAGKGLSTNDYSDKDMQDVGEMRTNLTKPVSGRQEFYNVWNTFSKSVKSLKLIKDSAGVITSGTLTLIDGTTIPVTIEAAPAT</sequence>
<reference evidence="1 2" key="1">
    <citation type="submission" date="2020-07" db="EMBL/GenBank/DDBJ databases">
        <title>Taxonomic proposal: Crassvirales, a new order of highly abundant and diverse bacterial viruses.</title>
        <authorList>
            <person name="Shkoporov A.N."/>
            <person name="Stockdale S.R."/>
            <person name="Guerin E."/>
            <person name="Ross R.P."/>
            <person name="Hill C."/>
        </authorList>
    </citation>
    <scope>NUCLEOTIDE SEQUENCE [LARGE SCALE GENOMIC DNA]</scope>
</reference>